<proteinExistence type="inferred from homology"/>
<dbReference type="Proteomes" id="UP000036403">
    <property type="component" value="Unassembled WGS sequence"/>
</dbReference>
<keyword evidence="8" id="KW-0406">Ion transport</keyword>
<keyword evidence="5 12" id="KW-0812">Transmembrane</keyword>
<dbReference type="Gene3D" id="1.20.1730.10">
    <property type="entry name" value="Sodium/glucose cotransporter"/>
    <property type="match status" value="1"/>
</dbReference>
<dbReference type="InterPro" id="IPR001734">
    <property type="entry name" value="Na/solute_symporter"/>
</dbReference>
<dbReference type="PROSITE" id="PS50283">
    <property type="entry name" value="NA_SOLUT_SYMP_3"/>
    <property type="match status" value="1"/>
</dbReference>
<dbReference type="GO" id="GO:0006814">
    <property type="term" value="P:sodium ion transport"/>
    <property type="evidence" value="ECO:0007669"/>
    <property type="project" value="UniProtKB-KW"/>
</dbReference>
<dbReference type="STRING" id="67767.A0A0J7L099"/>
<keyword evidence="9 12" id="KW-0472">Membrane</keyword>
<dbReference type="PaxDb" id="67767-A0A0J7L099"/>
<sequence>MTSEGTSDDLGLANWAPERPTVQEISESMQNFGTLDYTMFAAMLTACGMVGIYFGFVNKSSGEDEYLVGGRNMKMFPVSLSLIASFISGISLLGTPTEIYVHGTSYLFIGCAVVVVGFVISIVFLPVFHDLKLTSTYEYLEKRFDKRIRLLGSILFAIGIMTWLPIVIYVPALAFNQGTFLNESLMRNREN</sequence>
<evidence type="ECO:0000256" key="9">
    <source>
        <dbReference type="ARBA" id="ARBA00023136"/>
    </source>
</evidence>
<name>A0A0J7L099_LASNI</name>
<feature type="transmembrane region" description="Helical" evidence="12">
    <location>
        <begin position="106"/>
        <end position="129"/>
    </location>
</feature>
<evidence type="ECO:0000313" key="13">
    <source>
        <dbReference type="EMBL" id="KMQ96018.1"/>
    </source>
</evidence>
<protein>
    <submittedName>
        <fullName evidence="13">Sodium-coupled monocarboxylate transporter 1-like protein</fullName>
    </submittedName>
</protein>
<dbReference type="InterPro" id="IPR038377">
    <property type="entry name" value="Na/Glc_symporter_sf"/>
</dbReference>
<gene>
    <name evidence="13" type="ORF">RF55_3723</name>
</gene>
<dbReference type="GO" id="GO:0015293">
    <property type="term" value="F:symporter activity"/>
    <property type="evidence" value="ECO:0007669"/>
    <property type="project" value="TreeGrafter"/>
</dbReference>
<keyword evidence="4" id="KW-1003">Cell membrane</keyword>
<evidence type="ECO:0000256" key="3">
    <source>
        <dbReference type="ARBA" id="ARBA00022448"/>
    </source>
</evidence>
<reference evidence="13 14" key="1">
    <citation type="submission" date="2015-04" db="EMBL/GenBank/DDBJ databases">
        <title>Lasius niger genome sequencing.</title>
        <authorList>
            <person name="Konorov E.A."/>
            <person name="Nikitin M.A."/>
            <person name="Kirill M.V."/>
            <person name="Chang P."/>
        </authorList>
    </citation>
    <scope>NUCLEOTIDE SEQUENCE [LARGE SCALE GENOMIC DNA]</scope>
    <source>
        <tissue evidence="13">Whole</tissue>
    </source>
</reference>
<organism evidence="13 14">
    <name type="scientific">Lasius niger</name>
    <name type="common">Black garden ant</name>
    <dbReference type="NCBI Taxonomy" id="67767"/>
    <lineage>
        <taxon>Eukaryota</taxon>
        <taxon>Metazoa</taxon>
        <taxon>Ecdysozoa</taxon>
        <taxon>Arthropoda</taxon>
        <taxon>Hexapoda</taxon>
        <taxon>Insecta</taxon>
        <taxon>Pterygota</taxon>
        <taxon>Neoptera</taxon>
        <taxon>Endopterygota</taxon>
        <taxon>Hymenoptera</taxon>
        <taxon>Apocrita</taxon>
        <taxon>Aculeata</taxon>
        <taxon>Formicoidea</taxon>
        <taxon>Formicidae</taxon>
        <taxon>Formicinae</taxon>
        <taxon>Lasius</taxon>
        <taxon>Lasius</taxon>
    </lineage>
</organism>
<comment type="similarity">
    <text evidence="2 11">Belongs to the sodium:solute symporter (SSF) (TC 2.A.21) family.</text>
</comment>
<keyword evidence="7" id="KW-0915">Sodium</keyword>
<evidence type="ECO:0000256" key="2">
    <source>
        <dbReference type="ARBA" id="ARBA00006434"/>
    </source>
</evidence>
<comment type="caution">
    <text evidence="13">The sequence shown here is derived from an EMBL/GenBank/DDBJ whole genome shotgun (WGS) entry which is preliminary data.</text>
</comment>
<dbReference type="AlphaFoldDB" id="A0A0J7L099"/>
<dbReference type="GO" id="GO:0005886">
    <property type="term" value="C:plasma membrane"/>
    <property type="evidence" value="ECO:0007669"/>
    <property type="project" value="UniProtKB-SubCell"/>
</dbReference>
<feature type="transmembrane region" description="Helical" evidence="12">
    <location>
        <begin position="150"/>
        <end position="175"/>
    </location>
</feature>
<comment type="subcellular location">
    <subcellularLocation>
        <location evidence="1">Cell membrane</location>
        <topology evidence="1">Multi-pass membrane protein</topology>
    </subcellularLocation>
</comment>
<evidence type="ECO:0000313" key="14">
    <source>
        <dbReference type="Proteomes" id="UP000036403"/>
    </source>
</evidence>
<keyword evidence="6 12" id="KW-1133">Transmembrane helix</keyword>
<dbReference type="PANTHER" id="PTHR42985">
    <property type="entry name" value="SODIUM-COUPLED MONOCARBOXYLATE TRANSPORTER"/>
    <property type="match status" value="1"/>
</dbReference>
<evidence type="ECO:0000256" key="10">
    <source>
        <dbReference type="ARBA" id="ARBA00023201"/>
    </source>
</evidence>
<evidence type="ECO:0000256" key="6">
    <source>
        <dbReference type="ARBA" id="ARBA00022989"/>
    </source>
</evidence>
<dbReference type="InterPro" id="IPR051163">
    <property type="entry name" value="Sodium:Solute_Symporter_SSF"/>
</dbReference>
<evidence type="ECO:0000256" key="1">
    <source>
        <dbReference type="ARBA" id="ARBA00004651"/>
    </source>
</evidence>
<feature type="transmembrane region" description="Helical" evidence="12">
    <location>
        <begin position="37"/>
        <end position="56"/>
    </location>
</feature>
<evidence type="ECO:0000256" key="7">
    <source>
        <dbReference type="ARBA" id="ARBA00023053"/>
    </source>
</evidence>
<dbReference type="EMBL" id="LBMM01001609">
    <property type="protein sequence ID" value="KMQ96018.1"/>
    <property type="molecule type" value="Genomic_DNA"/>
</dbReference>
<accession>A0A0J7L099</accession>
<keyword evidence="3" id="KW-0813">Transport</keyword>
<keyword evidence="10" id="KW-0739">Sodium transport</keyword>
<evidence type="ECO:0000256" key="4">
    <source>
        <dbReference type="ARBA" id="ARBA00022475"/>
    </source>
</evidence>
<feature type="transmembrane region" description="Helical" evidence="12">
    <location>
        <begin position="76"/>
        <end position="94"/>
    </location>
</feature>
<dbReference type="PANTHER" id="PTHR42985:SF5">
    <property type="entry name" value="FI02094P-RELATED"/>
    <property type="match status" value="1"/>
</dbReference>
<keyword evidence="14" id="KW-1185">Reference proteome</keyword>
<evidence type="ECO:0000256" key="11">
    <source>
        <dbReference type="RuleBase" id="RU362091"/>
    </source>
</evidence>
<dbReference type="OrthoDB" id="6132759at2759"/>
<evidence type="ECO:0000256" key="5">
    <source>
        <dbReference type="ARBA" id="ARBA00022692"/>
    </source>
</evidence>
<evidence type="ECO:0000256" key="12">
    <source>
        <dbReference type="SAM" id="Phobius"/>
    </source>
</evidence>
<evidence type="ECO:0000256" key="8">
    <source>
        <dbReference type="ARBA" id="ARBA00023065"/>
    </source>
</evidence>
<dbReference type="Pfam" id="PF00474">
    <property type="entry name" value="SSF"/>
    <property type="match status" value="1"/>
</dbReference>